<proteinExistence type="predicted"/>
<organism evidence="1 2">
    <name type="scientific">Flavobacterium cyanobacteriorum</name>
    <dbReference type="NCBI Taxonomy" id="2022802"/>
    <lineage>
        <taxon>Bacteria</taxon>
        <taxon>Pseudomonadati</taxon>
        <taxon>Bacteroidota</taxon>
        <taxon>Flavobacteriia</taxon>
        <taxon>Flavobacteriales</taxon>
        <taxon>Flavobacteriaceae</taxon>
        <taxon>Flavobacterium</taxon>
    </lineage>
</organism>
<reference evidence="1 2" key="1">
    <citation type="submission" date="2017-07" db="EMBL/GenBank/DDBJ databases">
        <title>Flavobacterium cyanobacteriorum sp. nov., isolated from cyanobacterial aggregates in a eutrophic lake.</title>
        <authorList>
            <person name="Cai H."/>
        </authorList>
    </citation>
    <scope>NUCLEOTIDE SEQUENCE [LARGE SCALE GENOMIC DNA]</scope>
    <source>
        <strain evidence="1 2">TH021</strain>
    </source>
</reference>
<name>A0A255YWW8_9FLAO</name>
<protein>
    <submittedName>
        <fullName evidence="1">Uncharacterized protein</fullName>
    </submittedName>
</protein>
<dbReference type="EMBL" id="NOXV01000301">
    <property type="protein sequence ID" value="OYQ33184.1"/>
    <property type="molecule type" value="Genomic_DNA"/>
</dbReference>
<gene>
    <name evidence="1" type="ORF">CHU92_13685</name>
</gene>
<dbReference type="AlphaFoldDB" id="A0A255YWW8"/>
<evidence type="ECO:0000313" key="1">
    <source>
        <dbReference type="EMBL" id="OYQ33184.1"/>
    </source>
</evidence>
<accession>A0A255YWW8</accession>
<comment type="caution">
    <text evidence="1">The sequence shown here is derived from an EMBL/GenBank/DDBJ whole genome shotgun (WGS) entry which is preliminary data.</text>
</comment>
<dbReference type="Proteomes" id="UP000216605">
    <property type="component" value="Unassembled WGS sequence"/>
</dbReference>
<keyword evidence="2" id="KW-1185">Reference proteome</keyword>
<sequence>MNMIYKINGNDIHIDVTNLKDDEADWLELNDAYINFPKSRPEIIKAHLIDASEVGTIIAKETVSVEKLKKAAGADFKDDYSKYFSFDFQPNGTQYDLIYKVTDDFEIDGNCFSMPLLKGLLEKHPTVTEITIKKAEIKGSPGILFSIAGTNYYYYYDYTRIPRAL</sequence>
<evidence type="ECO:0000313" key="2">
    <source>
        <dbReference type="Proteomes" id="UP000216605"/>
    </source>
</evidence>